<dbReference type="RefSeq" id="WP_007623410.1">
    <property type="nucleotide sequence ID" value="NZ_BAEO01000058.1"/>
</dbReference>
<dbReference type="STRING" id="493475.GARC_4006"/>
<dbReference type="PROSITE" id="PS50977">
    <property type="entry name" value="HTH_TETR_2"/>
    <property type="match status" value="1"/>
</dbReference>
<keyword evidence="1" id="KW-0805">Transcription regulation</keyword>
<dbReference type="PANTHER" id="PTHR30055:SF234">
    <property type="entry name" value="HTH-TYPE TRANSCRIPTIONAL REGULATOR BETI"/>
    <property type="match status" value="1"/>
</dbReference>
<organism evidence="6 7">
    <name type="scientific">Paraglaciecola arctica BSs20135</name>
    <dbReference type="NCBI Taxonomy" id="493475"/>
    <lineage>
        <taxon>Bacteria</taxon>
        <taxon>Pseudomonadati</taxon>
        <taxon>Pseudomonadota</taxon>
        <taxon>Gammaproteobacteria</taxon>
        <taxon>Alteromonadales</taxon>
        <taxon>Alteromonadaceae</taxon>
        <taxon>Paraglaciecola</taxon>
    </lineage>
</organism>
<dbReference type="Proteomes" id="UP000006327">
    <property type="component" value="Unassembled WGS sequence"/>
</dbReference>
<dbReference type="InterPro" id="IPR050109">
    <property type="entry name" value="HTH-type_TetR-like_transc_reg"/>
</dbReference>
<dbReference type="OrthoDB" id="8535430at2"/>
<dbReference type="Gene3D" id="1.10.10.60">
    <property type="entry name" value="Homeodomain-like"/>
    <property type="match status" value="1"/>
</dbReference>
<dbReference type="GO" id="GO:0000976">
    <property type="term" value="F:transcription cis-regulatory region binding"/>
    <property type="evidence" value="ECO:0007669"/>
    <property type="project" value="TreeGrafter"/>
</dbReference>
<dbReference type="Pfam" id="PF14246">
    <property type="entry name" value="TetR_C_7"/>
    <property type="match status" value="1"/>
</dbReference>
<evidence type="ECO:0000256" key="3">
    <source>
        <dbReference type="ARBA" id="ARBA00023163"/>
    </source>
</evidence>
<gene>
    <name evidence="6" type="ORF">GARC_4006</name>
</gene>
<dbReference type="InterPro" id="IPR009057">
    <property type="entry name" value="Homeodomain-like_sf"/>
</dbReference>
<evidence type="ECO:0000313" key="7">
    <source>
        <dbReference type="Proteomes" id="UP000006327"/>
    </source>
</evidence>
<evidence type="ECO:0000256" key="1">
    <source>
        <dbReference type="ARBA" id="ARBA00023015"/>
    </source>
</evidence>
<protein>
    <submittedName>
        <fullName evidence="6">Transcriptional regulator</fullName>
    </submittedName>
</protein>
<feature type="domain" description="HTH tetR-type" evidence="5">
    <location>
        <begin position="22"/>
        <end position="82"/>
    </location>
</feature>
<sequence>MSDKNITSAICEADYIPREKGLLRRDKILDAATEIFCRSGFDAANLQEIMSQAGGSLATLYRLFGNKEGLFQAVIERTSGQLIDKLSSSFAQEQDPVDVLHTMGIGFLDLLISPQVGAIHRLLISESGRYPQLREIFIKTAPERNLRAVADYLQSLVDSGYLQLVDCYMAAQQLLNMFKGNYHMRCVLGDTVVLSEEEKRRYVESAVSIFLNGCKTKT</sequence>
<dbReference type="InterPro" id="IPR036271">
    <property type="entry name" value="Tet_transcr_reg_TetR-rel_C_sf"/>
</dbReference>
<dbReference type="InterPro" id="IPR001647">
    <property type="entry name" value="HTH_TetR"/>
</dbReference>
<reference evidence="6 7" key="1">
    <citation type="journal article" date="2017" name="Antonie Van Leeuwenhoek">
        <title>Rhizobium rhizosphaerae sp. nov., a novel species isolated from rice rhizosphere.</title>
        <authorList>
            <person name="Zhao J.J."/>
            <person name="Zhang J."/>
            <person name="Zhang R.J."/>
            <person name="Zhang C.W."/>
            <person name="Yin H.Q."/>
            <person name="Zhang X.X."/>
        </authorList>
    </citation>
    <scope>NUCLEOTIDE SEQUENCE [LARGE SCALE GENOMIC DNA]</scope>
    <source>
        <strain evidence="6 7">BSs20135</strain>
    </source>
</reference>
<evidence type="ECO:0000313" key="6">
    <source>
        <dbReference type="EMBL" id="GAC20953.1"/>
    </source>
</evidence>
<comment type="caution">
    <text evidence="6">The sequence shown here is derived from an EMBL/GenBank/DDBJ whole genome shotgun (WGS) entry which is preliminary data.</text>
</comment>
<dbReference type="EMBL" id="BAEO01000058">
    <property type="protein sequence ID" value="GAC20953.1"/>
    <property type="molecule type" value="Genomic_DNA"/>
</dbReference>
<accession>K6YW56</accession>
<evidence type="ECO:0000259" key="5">
    <source>
        <dbReference type="PROSITE" id="PS50977"/>
    </source>
</evidence>
<proteinExistence type="predicted"/>
<dbReference type="GO" id="GO:0003700">
    <property type="term" value="F:DNA-binding transcription factor activity"/>
    <property type="evidence" value="ECO:0007669"/>
    <property type="project" value="TreeGrafter"/>
</dbReference>
<keyword evidence="7" id="KW-1185">Reference proteome</keyword>
<dbReference type="SUPFAM" id="SSF48498">
    <property type="entry name" value="Tetracyclin repressor-like, C-terminal domain"/>
    <property type="match status" value="1"/>
</dbReference>
<name>K6YW56_9ALTE</name>
<dbReference type="AlphaFoldDB" id="K6YW56"/>
<evidence type="ECO:0000256" key="2">
    <source>
        <dbReference type="ARBA" id="ARBA00023125"/>
    </source>
</evidence>
<dbReference type="PRINTS" id="PR00455">
    <property type="entry name" value="HTHTETR"/>
</dbReference>
<feature type="DNA-binding region" description="H-T-H motif" evidence="4">
    <location>
        <begin position="45"/>
        <end position="64"/>
    </location>
</feature>
<dbReference type="PANTHER" id="PTHR30055">
    <property type="entry name" value="HTH-TYPE TRANSCRIPTIONAL REGULATOR RUTR"/>
    <property type="match status" value="1"/>
</dbReference>
<dbReference type="eggNOG" id="COG1309">
    <property type="taxonomic scope" value="Bacteria"/>
</dbReference>
<dbReference type="SUPFAM" id="SSF46689">
    <property type="entry name" value="Homeodomain-like"/>
    <property type="match status" value="1"/>
</dbReference>
<dbReference type="Gene3D" id="1.10.357.10">
    <property type="entry name" value="Tetracycline Repressor, domain 2"/>
    <property type="match status" value="1"/>
</dbReference>
<keyword evidence="2 4" id="KW-0238">DNA-binding</keyword>
<evidence type="ECO:0000256" key="4">
    <source>
        <dbReference type="PROSITE-ProRule" id="PRU00335"/>
    </source>
</evidence>
<dbReference type="InterPro" id="IPR039536">
    <property type="entry name" value="TetR_C_Proteobacteria"/>
</dbReference>
<keyword evidence="3" id="KW-0804">Transcription</keyword>
<dbReference type="Pfam" id="PF00440">
    <property type="entry name" value="TetR_N"/>
    <property type="match status" value="1"/>
</dbReference>